<organism evidence="6 7">
    <name type="scientific">Brassica napus</name>
    <name type="common">Rape</name>
    <dbReference type="NCBI Taxonomy" id="3708"/>
    <lineage>
        <taxon>Eukaryota</taxon>
        <taxon>Viridiplantae</taxon>
        <taxon>Streptophyta</taxon>
        <taxon>Embryophyta</taxon>
        <taxon>Tracheophyta</taxon>
        <taxon>Spermatophyta</taxon>
        <taxon>Magnoliopsida</taxon>
        <taxon>eudicotyledons</taxon>
        <taxon>Gunneridae</taxon>
        <taxon>Pentapetalae</taxon>
        <taxon>rosids</taxon>
        <taxon>malvids</taxon>
        <taxon>Brassicales</taxon>
        <taxon>Brassicaceae</taxon>
        <taxon>Brassiceae</taxon>
        <taxon>Brassica</taxon>
    </lineage>
</organism>
<name>A0ABQ8A5Z9_BRANA</name>
<evidence type="ECO:0000256" key="3">
    <source>
        <dbReference type="ARBA" id="ARBA00022471"/>
    </source>
</evidence>
<evidence type="ECO:0000256" key="5">
    <source>
        <dbReference type="ARBA" id="ARBA00022729"/>
    </source>
</evidence>
<evidence type="ECO:0000256" key="2">
    <source>
        <dbReference type="ARBA" id="ARBA00005581"/>
    </source>
</evidence>
<proteinExistence type="inferred from homology"/>
<dbReference type="Pfam" id="PF05938">
    <property type="entry name" value="Self-incomp_S1"/>
    <property type="match status" value="1"/>
</dbReference>
<sequence>MIVVPITSSKALQPDIPESELYHWSFGVAIFKDTLFHCGFSRENINIGRSTIYEEAKASGFCLNCTWIAEADGLHRCMRKPPPMFFKWSN</sequence>
<protein>
    <submittedName>
        <fullName evidence="6">Uncharacterized protein</fullName>
    </submittedName>
</protein>
<comment type="subcellular location">
    <subcellularLocation>
        <location evidence="1">Secreted</location>
    </subcellularLocation>
</comment>
<gene>
    <name evidence="6" type="ORF">HID58_050232</name>
</gene>
<comment type="caution">
    <text evidence="6">The sequence shown here is derived from an EMBL/GenBank/DDBJ whole genome shotgun (WGS) entry which is preliminary data.</text>
</comment>
<evidence type="ECO:0000313" key="6">
    <source>
        <dbReference type="EMBL" id="KAH0887803.1"/>
    </source>
</evidence>
<keyword evidence="7" id="KW-1185">Reference proteome</keyword>
<reference evidence="6 7" key="1">
    <citation type="submission" date="2021-05" db="EMBL/GenBank/DDBJ databases">
        <title>Genome Assembly of Synthetic Allotetraploid Brassica napus Reveals Homoeologous Exchanges between Subgenomes.</title>
        <authorList>
            <person name="Davis J.T."/>
        </authorList>
    </citation>
    <scope>NUCLEOTIDE SEQUENCE [LARGE SCALE GENOMIC DNA]</scope>
    <source>
        <strain evidence="7">cv. Da-Ae</strain>
        <tissue evidence="6">Seedling</tissue>
    </source>
</reference>
<evidence type="ECO:0000256" key="1">
    <source>
        <dbReference type="ARBA" id="ARBA00004613"/>
    </source>
</evidence>
<keyword evidence="3" id="KW-0713">Self-incompatibility</keyword>
<keyword evidence="4" id="KW-0964">Secreted</keyword>
<dbReference type="Proteomes" id="UP000824890">
    <property type="component" value="Unassembled WGS sequence"/>
</dbReference>
<accession>A0ABQ8A5Z9</accession>
<dbReference type="InterPro" id="IPR010264">
    <property type="entry name" value="Self-incomp_S1"/>
</dbReference>
<evidence type="ECO:0000313" key="7">
    <source>
        <dbReference type="Proteomes" id="UP000824890"/>
    </source>
</evidence>
<evidence type="ECO:0000256" key="4">
    <source>
        <dbReference type="ARBA" id="ARBA00022525"/>
    </source>
</evidence>
<comment type="similarity">
    <text evidence="2">Belongs to the plant self-incompatibility (S1) protein family.</text>
</comment>
<keyword evidence="5" id="KW-0732">Signal</keyword>
<dbReference type="EMBL" id="JAGKQM010000013">
    <property type="protein sequence ID" value="KAH0887803.1"/>
    <property type="molecule type" value="Genomic_DNA"/>
</dbReference>